<keyword evidence="1 4" id="KW-0645">Protease</keyword>
<keyword evidence="1 4" id="KW-0031">Aminopeptidase</keyword>
<sequence length="521" mass="56512">MTSPDLARAVAFLFSLPDRYRGPGGVAGIVHEGRVVARHAWGFADLTRHDRMRYTTPLPICSISKQFTCATLLSVMKDPARFDDRLRGALPNLQGPLPTTAQMCHNQSGLRDYWALTVLHGATPDGVFRRSDAAIMFERMHRTHFRPGTSYSYSNGNFRILSDLLEAETGRSLEELYRQHIFEQAGMETVTLTADTAFPAGGVTGYEGRSDVGFFPATNRIFWTGDAGLSASLDDMLAWESFIDATRDDPDGLYRRISAPQCFSDGTPARYGFGLKHQQIGGLAITGHGGALRGFRSQRLYAADARLSVVVLFNHETSADGAARGVMAAALEAETPPPPSPAAGQDWTGTWLDAETGLVLGVDPGPGSRITVHYGVGPDLLTLQDDGSASSDTMTLRRAGDGVVDIHRPGENYHGRGRRITGTARPDIAGRYICEELQACFEIEQTGDGFYAAASGFLGTGPMQPLYPLGDDLWTMPCQRSMDAPAPGGWTLRVARTTSGAVSGFELGCWLARHVIYRRVT</sequence>
<dbReference type="NCBIfam" id="NF009622">
    <property type="entry name" value="PRK13128.1"/>
    <property type="match status" value="1"/>
</dbReference>
<comment type="caution">
    <text evidence="4">The sequence shown here is derived from an EMBL/GenBank/DDBJ whole genome shotgun (WGS) entry which is preliminary data.</text>
</comment>
<feature type="domain" description="Beta-lactamase-related" evidence="2">
    <location>
        <begin position="16"/>
        <end position="330"/>
    </location>
</feature>
<dbReference type="InterPro" id="IPR012856">
    <property type="entry name" value="DAP_B_dom"/>
</dbReference>
<dbReference type="InterPro" id="IPR012338">
    <property type="entry name" value="Beta-lactam/transpept-like"/>
</dbReference>
<evidence type="ECO:0000259" key="3">
    <source>
        <dbReference type="Pfam" id="PF07930"/>
    </source>
</evidence>
<dbReference type="InterPro" id="IPR027279">
    <property type="entry name" value="D_amino_pept/lipop_sf"/>
</dbReference>
<evidence type="ECO:0000259" key="2">
    <source>
        <dbReference type="Pfam" id="PF00144"/>
    </source>
</evidence>
<dbReference type="InterPro" id="IPR001466">
    <property type="entry name" value="Beta-lactam-related"/>
</dbReference>
<dbReference type="Pfam" id="PF00144">
    <property type="entry name" value="Beta-lactamase"/>
    <property type="match status" value="1"/>
</dbReference>
<gene>
    <name evidence="4" type="ORF">HLH28_04010</name>
</gene>
<feature type="domain" description="D-aminopeptidase" evidence="3">
    <location>
        <begin position="343"/>
        <end position="517"/>
    </location>
</feature>
<dbReference type="Gene3D" id="2.40.128.50">
    <property type="match status" value="2"/>
</dbReference>
<dbReference type="InterPro" id="IPR050491">
    <property type="entry name" value="AmpC-like"/>
</dbReference>
<dbReference type="Pfam" id="PF07930">
    <property type="entry name" value="DAP_B"/>
    <property type="match status" value="1"/>
</dbReference>
<protein>
    <submittedName>
        <fullName evidence="4">D-aminopeptidase</fullName>
        <ecNumber evidence="4">3.4.11.19</ecNumber>
    </submittedName>
</protein>
<dbReference type="Proteomes" id="UP000578030">
    <property type="component" value="Unassembled WGS sequence"/>
</dbReference>
<evidence type="ECO:0000313" key="5">
    <source>
        <dbReference type="Proteomes" id="UP000578030"/>
    </source>
</evidence>
<evidence type="ECO:0000313" key="4">
    <source>
        <dbReference type="EMBL" id="MBB2200749.1"/>
    </source>
</evidence>
<organism evidence="4 5">
    <name type="scientific">Gluconacetobacter tumulisoli</name>
    <dbReference type="NCBI Taxonomy" id="1286189"/>
    <lineage>
        <taxon>Bacteria</taxon>
        <taxon>Pseudomonadati</taxon>
        <taxon>Pseudomonadota</taxon>
        <taxon>Alphaproteobacteria</taxon>
        <taxon>Acetobacterales</taxon>
        <taxon>Acetobacteraceae</taxon>
        <taxon>Gluconacetobacter</taxon>
    </lineage>
</organism>
<dbReference type="RefSeq" id="WP_182954753.1">
    <property type="nucleotide sequence ID" value="NZ_JABEQM010000002.1"/>
</dbReference>
<accession>A0A7W4K5G4</accession>
<evidence type="ECO:0000256" key="1">
    <source>
        <dbReference type="ARBA" id="ARBA00022438"/>
    </source>
</evidence>
<dbReference type="SUPFAM" id="SSF50886">
    <property type="entry name" value="D-aminopeptidase, middle and C-terminal domains"/>
    <property type="match status" value="2"/>
</dbReference>
<keyword evidence="5" id="KW-1185">Reference proteome</keyword>
<dbReference type="EMBL" id="JABEQM010000002">
    <property type="protein sequence ID" value="MBB2200749.1"/>
    <property type="molecule type" value="Genomic_DNA"/>
</dbReference>
<dbReference type="Gene3D" id="3.40.710.10">
    <property type="entry name" value="DD-peptidase/beta-lactamase superfamily"/>
    <property type="match status" value="1"/>
</dbReference>
<dbReference type="AlphaFoldDB" id="A0A7W4K5G4"/>
<dbReference type="SUPFAM" id="SSF56601">
    <property type="entry name" value="beta-lactamase/transpeptidase-like"/>
    <property type="match status" value="1"/>
</dbReference>
<name>A0A7W4K5G4_9PROT</name>
<dbReference type="GO" id="GO:0004177">
    <property type="term" value="F:aminopeptidase activity"/>
    <property type="evidence" value="ECO:0007669"/>
    <property type="project" value="UniProtKB-KW"/>
</dbReference>
<keyword evidence="4" id="KW-0378">Hydrolase</keyword>
<dbReference type="PANTHER" id="PTHR46825:SF9">
    <property type="entry name" value="BETA-LACTAMASE-RELATED DOMAIN-CONTAINING PROTEIN"/>
    <property type="match status" value="1"/>
</dbReference>
<dbReference type="EC" id="3.4.11.19" evidence="4"/>
<reference evidence="4 5" key="1">
    <citation type="submission" date="2020-04" db="EMBL/GenBank/DDBJ databases">
        <title>Description of novel Gluconacetobacter.</title>
        <authorList>
            <person name="Sombolestani A."/>
        </authorList>
    </citation>
    <scope>NUCLEOTIDE SEQUENCE [LARGE SCALE GENOMIC DNA]</scope>
    <source>
        <strain evidence="4 5">LMG 27802</strain>
    </source>
</reference>
<dbReference type="PANTHER" id="PTHR46825">
    <property type="entry name" value="D-ALANYL-D-ALANINE-CARBOXYPEPTIDASE/ENDOPEPTIDASE AMPH"/>
    <property type="match status" value="1"/>
</dbReference>
<proteinExistence type="predicted"/>